<reference evidence="11 12" key="1">
    <citation type="journal article" date="2017" name="Environ. Microbiol.">
        <title>Decay of the glycolytic pathway and adaptation to intranuclear parasitism within Enterocytozoonidae microsporidia.</title>
        <authorList>
            <person name="Wiredu Boakye D."/>
            <person name="Jaroenlak P."/>
            <person name="Prachumwat A."/>
            <person name="Williams T.A."/>
            <person name="Bateman K.S."/>
            <person name="Itsathitphaisarn O."/>
            <person name="Sritunyalucksana K."/>
            <person name="Paszkiewicz K.H."/>
            <person name="Moore K.A."/>
            <person name="Stentiford G.D."/>
            <person name="Williams B.A."/>
        </authorList>
    </citation>
    <scope>NUCLEOTIDE SEQUENCE [LARGE SCALE GENOMIC DNA]</scope>
    <source>
        <strain evidence="11 12">TH1</strain>
    </source>
</reference>
<dbReference type="AlphaFoldDB" id="A0A1W0E681"/>
<comment type="function">
    <text evidence="9">Component of the general transcription and DNA repair factor IIH (TFIIH) core complex which is involved in general and transcription-coupled nucleotide excision repair (NER) of damaged DNA.</text>
</comment>
<evidence type="ECO:0000256" key="5">
    <source>
        <dbReference type="ARBA" id="ARBA00023015"/>
    </source>
</evidence>
<comment type="similarity">
    <text evidence="3 9">Belongs to the TFB2 family.</text>
</comment>
<accession>A0A1W0E681</accession>
<dbReference type="PANTHER" id="PTHR13152:SF0">
    <property type="entry name" value="GENERAL TRANSCRIPTION FACTOR IIH SUBUNIT 4"/>
    <property type="match status" value="1"/>
</dbReference>
<dbReference type="InterPro" id="IPR004598">
    <property type="entry name" value="TFIIH_p52/Tfb2"/>
</dbReference>
<comment type="caution">
    <text evidence="11">The sequence shown here is derived from an EMBL/GenBank/DDBJ whole genome shotgun (WGS) entry which is preliminary data.</text>
</comment>
<feature type="domain" description="Transcription factor Tfb2 C-terminal" evidence="10">
    <location>
        <begin position="346"/>
        <end position="407"/>
    </location>
</feature>
<evidence type="ECO:0000313" key="12">
    <source>
        <dbReference type="Proteomes" id="UP000192758"/>
    </source>
</evidence>
<dbReference type="PANTHER" id="PTHR13152">
    <property type="entry name" value="TFIIH, POLYPEPTIDE 4"/>
    <property type="match status" value="1"/>
</dbReference>
<evidence type="ECO:0000256" key="8">
    <source>
        <dbReference type="ARBA" id="ARBA00023242"/>
    </source>
</evidence>
<keyword evidence="4 9" id="KW-0227">DNA damage</keyword>
<dbReference type="GO" id="GO:0000439">
    <property type="term" value="C:transcription factor TFIIH core complex"/>
    <property type="evidence" value="ECO:0007669"/>
    <property type="project" value="InterPro"/>
</dbReference>
<dbReference type="Pfam" id="PF18307">
    <property type="entry name" value="Tfb2_C"/>
    <property type="match status" value="1"/>
</dbReference>
<dbReference type="VEuPathDB" id="MicrosporidiaDB:EHP00_1720"/>
<sequence length="407" mass="47802">MVNNYFIEWLLYTKKHNNTFYNNIINDTNISILIFKSLPPCTKLFIYNMIFTISNTNINDSMIDMDVLININVMAYDGKYYINSVFQSNILNYLINNIQERNDKYNKDIEYNYKEMLRKIVLYKEYNTHSNAFSNSYNINNIIVDFGLIDINSLSISNSGLSFLLMSKHEQMLFLLVSYIKTYKLNENDVLYMVGVLVGNSNDMANNNIINYLIDIGMICVSDQNIIVNSKILTNDITNTDVITNSNLSNSDQYFYIESNYKIYAYTTDPCHLEILNLFSTLQLKMGRMVKCILDENKIVNTLDRGIDIDHIVRYIERHSYNIKNNSTISNNIVSNKNNILNNIINQLYIINNNRNRIHIMNGYLVDGFDNYNEYVSLLDKIGYNVLYRNDEERIIFIEEKYMDMLK</sequence>
<dbReference type="GO" id="GO:0003690">
    <property type="term" value="F:double-stranded DNA binding"/>
    <property type="evidence" value="ECO:0007669"/>
    <property type="project" value="TreeGrafter"/>
</dbReference>
<dbReference type="GO" id="GO:0001671">
    <property type="term" value="F:ATPase activator activity"/>
    <property type="evidence" value="ECO:0007669"/>
    <property type="project" value="InterPro"/>
</dbReference>
<evidence type="ECO:0000256" key="1">
    <source>
        <dbReference type="ARBA" id="ARBA00002817"/>
    </source>
</evidence>
<proteinExistence type="inferred from homology"/>
<protein>
    <recommendedName>
        <fullName evidence="9">RNA polymerase II transcription factor B subunit 2</fullName>
    </recommendedName>
</protein>
<organism evidence="11 12">
    <name type="scientific">Ecytonucleospora hepatopenaei</name>
    <dbReference type="NCBI Taxonomy" id="646526"/>
    <lineage>
        <taxon>Eukaryota</taxon>
        <taxon>Fungi</taxon>
        <taxon>Fungi incertae sedis</taxon>
        <taxon>Microsporidia</taxon>
        <taxon>Enterocytozoonidae</taxon>
        <taxon>Ecytonucleospora</taxon>
    </lineage>
</organism>
<evidence type="ECO:0000256" key="7">
    <source>
        <dbReference type="ARBA" id="ARBA00023204"/>
    </source>
</evidence>
<evidence type="ECO:0000256" key="6">
    <source>
        <dbReference type="ARBA" id="ARBA00023163"/>
    </source>
</evidence>
<keyword evidence="7 9" id="KW-0234">DNA repair</keyword>
<dbReference type="OrthoDB" id="364513at2759"/>
<comment type="function">
    <text evidence="1">Component of the general transcription and DNA repair factor IIH (TFIIH) core complex, which is involved in general and transcription-coupled nucleotide excision repair (NER) of damaged DNA and, when complexed to TFIIK, in RNA transcription by RNA polymerase II. In NER, TFIIH acts by opening DNA around the lesion to allow the excision of the damaged oligonucleotide and its replacement by a new DNA fragment. In transcription, TFIIH has an essential role in transcription initiation. When the pre-initiation complex (PIC) has been established, TFIIH is required for promoter opening and promoter escape. Phosphorylation of the C-terminal tail (CTD) of the largest subunit of RNA polymerase II by the kinase module TFIIK controls the initiation of transcription.</text>
</comment>
<dbReference type="InterPro" id="IPR040662">
    <property type="entry name" value="Tfb2_C"/>
</dbReference>
<keyword evidence="6 9" id="KW-0804">Transcription</keyword>
<evidence type="ECO:0000256" key="2">
    <source>
        <dbReference type="ARBA" id="ARBA00004123"/>
    </source>
</evidence>
<dbReference type="Pfam" id="PF03849">
    <property type="entry name" value="Tfb2"/>
    <property type="match status" value="1"/>
</dbReference>
<dbReference type="GO" id="GO:0006289">
    <property type="term" value="P:nucleotide-excision repair"/>
    <property type="evidence" value="ECO:0007669"/>
    <property type="project" value="InterPro"/>
</dbReference>
<dbReference type="EMBL" id="MNPJ01000017">
    <property type="protein sequence ID" value="OQS54745.1"/>
    <property type="molecule type" value="Genomic_DNA"/>
</dbReference>
<evidence type="ECO:0000259" key="10">
    <source>
        <dbReference type="Pfam" id="PF18307"/>
    </source>
</evidence>
<evidence type="ECO:0000256" key="3">
    <source>
        <dbReference type="ARBA" id="ARBA00007132"/>
    </source>
</evidence>
<name>A0A1W0E681_9MICR</name>
<gene>
    <name evidence="11" type="primary">TFB2</name>
    <name evidence="11" type="ORF">EHP00_1720</name>
</gene>
<keyword evidence="5 9" id="KW-0805">Transcription regulation</keyword>
<evidence type="ECO:0000256" key="9">
    <source>
        <dbReference type="RuleBase" id="RU364024"/>
    </source>
</evidence>
<keyword evidence="8 9" id="KW-0539">Nucleus</keyword>
<dbReference type="STRING" id="646526.A0A1W0E681"/>
<comment type="subcellular location">
    <subcellularLocation>
        <location evidence="2 9">Nucleus</location>
    </subcellularLocation>
</comment>
<keyword evidence="12" id="KW-1185">Reference proteome</keyword>
<evidence type="ECO:0000313" key="11">
    <source>
        <dbReference type="EMBL" id="OQS54745.1"/>
    </source>
</evidence>
<evidence type="ECO:0000256" key="4">
    <source>
        <dbReference type="ARBA" id="ARBA00022763"/>
    </source>
</evidence>
<dbReference type="GO" id="GO:0005675">
    <property type="term" value="C:transcription factor TFIIH holo complex"/>
    <property type="evidence" value="ECO:0007669"/>
    <property type="project" value="TreeGrafter"/>
</dbReference>
<dbReference type="Proteomes" id="UP000192758">
    <property type="component" value="Unassembled WGS sequence"/>
</dbReference>